<reference evidence="2" key="1">
    <citation type="journal article" date="2013" name="Science">
        <title>The Amborella genome and the evolution of flowering plants.</title>
        <authorList>
            <consortium name="Amborella Genome Project"/>
        </authorList>
    </citation>
    <scope>NUCLEOTIDE SEQUENCE [LARGE SCALE GENOMIC DNA]</scope>
</reference>
<name>W1PUW2_AMBTC</name>
<organism evidence="1 2">
    <name type="scientific">Amborella trichopoda</name>
    <dbReference type="NCBI Taxonomy" id="13333"/>
    <lineage>
        <taxon>Eukaryota</taxon>
        <taxon>Viridiplantae</taxon>
        <taxon>Streptophyta</taxon>
        <taxon>Embryophyta</taxon>
        <taxon>Tracheophyta</taxon>
        <taxon>Spermatophyta</taxon>
        <taxon>Magnoliopsida</taxon>
        <taxon>Amborellales</taxon>
        <taxon>Amborellaceae</taxon>
        <taxon>Amborella</taxon>
    </lineage>
</organism>
<dbReference type="Proteomes" id="UP000017836">
    <property type="component" value="Unassembled WGS sequence"/>
</dbReference>
<sequence length="142" mass="15866">MSNSWNSYIVCFSLKPPTTASPALSNGRCVSLVETVGMGMGMGMGMGVVVGRERKDKFLRFHVEDDHCVQFEGFKEDPNAEILHWLHSASSWGKSLTICDRFEFVILMNMGLEVKFRVNGGRAQQKLSTRTLSHENTFSVTS</sequence>
<evidence type="ECO:0000313" key="1">
    <source>
        <dbReference type="EMBL" id="ERN13807.1"/>
    </source>
</evidence>
<gene>
    <name evidence="1" type="ORF">AMTR_s00049p00210820</name>
</gene>
<dbReference type="AlphaFoldDB" id="W1PUW2"/>
<dbReference type="EMBL" id="KI392567">
    <property type="protein sequence ID" value="ERN13807.1"/>
    <property type="molecule type" value="Genomic_DNA"/>
</dbReference>
<dbReference type="HOGENOM" id="CLU_1818409_0_0_1"/>
<keyword evidence="2" id="KW-1185">Reference proteome</keyword>
<proteinExistence type="predicted"/>
<dbReference type="Gramene" id="ERN13807">
    <property type="protein sequence ID" value="ERN13807"/>
    <property type="gene ID" value="AMTR_s00049p00210820"/>
</dbReference>
<protein>
    <submittedName>
        <fullName evidence="1">Uncharacterized protein</fullName>
    </submittedName>
</protein>
<evidence type="ECO:0000313" key="2">
    <source>
        <dbReference type="Proteomes" id="UP000017836"/>
    </source>
</evidence>
<accession>W1PUW2</accession>